<protein>
    <submittedName>
        <fullName evidence="2">Uncharacterized protein LOC121399076</fullName>
    </submittedName>
</protein>
<evidence type="ECO:0000313" key="2">
    <source>
        <dbReference type="RefSeq" id="XP_041434837.1"/>
    </source>
</evidence>
<dbReference type="KEGG" id="xla:121399076"/>
<name>A0A1L8ER20_XENLA</name>
<dbReference type="SMART" id="SM00233">
    <property type="entry name" value="PH"/>
    <property type="match status" value="1"/>
</dbReference>
<organism evidence="1 2">
    <name type="scientific">Xenopus laevis</name>
    <name type="common">African clawed frog</name>
    <dbReference type="NCBI Taxonomy" id="8355"/>
    <lineage>
        <taxon>Eukaryota</taxon>
        <taxon>Metazoa</taxon>
        <taxon>Chordata</taxon>
        <taxon>Craniata</taxon>
        <taxon>Vertebrata</taxon>
        <taxon>Euteleostomi</taxon>
        <taxon>Amphibia</taxon>
        <taxon>Batrachia</taxon>
        <taxon>Anura</taxon>
        <taxon>Pipoidea</taxon>
        <taxon>Pipidae</taxon>
        <taxon>Xenopodinae</taxon>
        <taxon>Xenopus</taxon>
        <taxon>Xenopus</taxon>
    </lineage>
</organism>
<dbReference type="Gene3D" id="2.30.29.30">
    <property type="entry name" value="Pleckstrin-homology domain (PH domain)/Phosphotyrosine-binding domain (PTB)"/>
    <property type="match status" value="1"/>
</dbReference>
<keyword evidence="1" id="KW-1185">Reference proteome</keyword>
<dbReference type="InterPro" id="IPR051707">
    <property type="entry name" value="PI-Interact_SigTrans_Reg"/>
</dbReference>
<dbReference type="PANTHER" id="PTHR14336">
    <property type="entry name" value="TANDEM PH DOMAIN CONTAINING PROTEIN"/>
    <property type="match status" value="1"/>
</dbReference>
<gene>
    <name evidence="2" type="primary">LOC121399076</name>
</gene>
<proteinExistence type="predicted"/>
<dbReference type="PANTHER" id="PTHR14336:SF8">
    <property type="entry name" value="PROTEIN OPY1"/>
    <property type="match status" value="1"/>
</dbReference>
<accession>A0A1L8ER20</accession>
<dbReference type="OMA" id="NEERMRW"/>
<dbReference type="PROSITE" id="PS50003">
    <property type="entry name" value="PH_DOMAIN"/>
    <property type="match status" value="1"/>
</dbReference>
<sequence>MSLPSEGSLHIGAMESNAQTPVSLSGILEKRRQNLKFHWKVYNFVLKGSALSYYKLRGNNEKEGELWGTIELRDVQCLNSADAIGHRYPIEVTMRSGKVILLSADCNVERTKWLQALQDKTMELRKSRSPTDTPVVRERPGECSRGICEWMTQSKPIDASEITVGKEGDVADLDSFIDETFDGITFNRPSQFVKKDQGNKT</sequence>
<dbReference type="OrthoDB" id="9902143at2759"/>
<dbReference type="Pfam" id="PF00169">
    <property type="entry name" value="PH"/>
    <property type="match status" value="1"/>
</dbReference>
<dbReference type="RefSeq" id="XP_041434837.1">
    <property type="nucleotide sequence ID" value="XM_041578903.1"/>
</dbReference>
<evidence type="ECO:0000313" key="1">
    <source>
        <dbReference type="Proteomes" id="UP000186698"/>
    </source>
</evidence>
<dbReference type="PaxDb" id="8355-A0A1L8ER20"/>
<dbReference type="InterPro" id="IPR011993">
    <property type="entry name" value="PH-like_dom_sf"/>
</dbReference>
<reference evidence="2" key="1">
    <citation type="submission" date="2025-08" db="UniProtKB">
        <authorList>
            <consortium name="RefSeq"/>
        </authorList>
    </citation>
    <scope>IDENTIFICATION</scope>
    <source>
        <strain evidence="2">J_2021</strain>
        <tissue evidence="2">Erythrocytes</tissue>
    </source>
</reference>
<dbReference type="SUPFAM" id="SSF50729">
    <property type="entry name" value="PH domain-like"/>
    <property type="match status" value="1"/>
</dbReference>
<dbReference type="GeneID" id="121399076"/>
<dbReference type="InterPro" id="IPR001849">
    <property type="entry name" value="PH_domain"/>
</dbReference>
<dbReference type="Proteomes" id="UP000186698">
    <property type="component" value="Chromosome 9_10S"/>
</dbReference>
<dbReference type="AlphaFoldDB" id="A0A1L8ER20"/>